<sequence length="281" mass="31178">MSASGELAAVLRAWRERLAPQAVGLPVGATRRTSGLRREELAVLAEVSADYIVRLEQGRASAPSAQVCAALARALQLSDAEQDHLFRLAGHATGGGRISRFVPASLRRLVERTADRPMAVFDAMWDLLLWNRTWAALMGDPSGLREAERNVLWLHFTRIKDCNIHDPDTADTFGVSMTADLRRSAGRYPDDPELPKLVERLSERSDRFRELWQRHQIAEHDAAVKKITHPEVGALELDCDILSTQRGDLRIVMYSAAPGSESDSKLALLAAIGTQRMRLKP</sequence>
<dbReference type="Gene3D" id="3.30.450.180">
    <property type="match status" value="1"/>
</dbReference>
<name>A0ABV5N7I1_9ACTN</name>
<evidence type="ECO:0000259" key="1">
    <source>
        <dbReference type="PROSITE" id="PS50943"/>
    </source>
</evidence>
<dbReference type="Pfam" id="PF17765">
    <property type="entry name" value="MLTR_LBD"/>
    <property type="match status" value="1"/>
</dbReference>
<dbReference type="RefSeq" id="WP_381349121.1">
    <property type="nucleotide sequence ID" value="NZ_JBHMCY010000064.1"/>
</dbReference>
<dbReference type="PANTHER" id="PTHR35010">
    <property type="entry name" value="BLL4672 PROTEIN-RELATED"/>
    <property type="match status" value="1"/>
</dbReference>
<comment type="caution">
    <text evidence="2">The sequence shown here is derived from an EMBL/GenBank/DDBJ whole genome shotgun (WGS) entry which is preliminary data.</text>
</comment>
<dbReference type="CDD" id="cd00093">
    <property type="entry name" value="HTH_XRE"/>
    <property type="match status" value="1"/>
</dbReference>
<proteinExistence type="predicted"/>
<dbReference type="EMBL" id="JBHMCY010000064">
    <property type="protein sequence ID" value="MFB9466244.1"/>
    <property type="molecule type" value="Genomic_DNA"/>
</dbReference>
<organism evidence="2 3">
    <name type="scientific">Streptomyces cinereospinus</name>
    <dbReference type="NCBI Taxonomy" id="285561"/>
    <lineage>
        <taxon>Bacteria</taxon>
        <taxon>Bacillati</taxon>
        <taxon>Actinomycetota</taxon>
        <taxon>Actinomycetes</taxon>
        <taxon>Kitasatosporales</taxon>
        <taxon>Streptomycetaceae</taxon>
        <taxon>Streptomyces</taxon>
    </lineage>
</organism>
<dbReference type="PANTHER" id="PTHR35010:SF2">
    <property type="entry name" value="BLL4672 PROTEIN"/>
    <property type="match status" value="1"/>
</dbReference>
<dbReference type="Proteomes" id="UP001589709">
    <property type="component" value="Unassembled WGS sequence"/>
</dbReference>
<reference evidence="2 3" key="1">
    <citation type="submission" date="2024-09" db="EMBL/GenBank/DDBJ databases">
        <authorList>
            <person name="Sun Q."/>
            <person name="Mori K."/>
        </authorList>
    </citation>
    <scope>NUCLEOTIDE SEQUENCE [LARGE SCALE GENOMIC DNA]</scope>
    <source>
        <strain evidence="2 3">JCM 6917</strain>
    </source>
</reference>
<gene>
    <name evidence="2" type="ORF">ACFF45_26905</name>
</gene>
<dbReference type="Pfam" id="PF13560">
    <property type="entry name" value="HTH_31"/>
    <property type="match status" value="1"/>
</dbReference>
<dbReference type="PROSITE" id="PS50943">
    <property type="entry name" value="HTH_CROC1"/>
    <property type="match status" value="1"/>
</dbReference>
<protein>
    <submittedName>
        <fullName evidence="2">Helix-turn-helix transcriptional regulator</fullName>
    </submittedName>
</protein>
<dbReference type="SUPFAM" id="SSF47413">
    <property type="entry name" value="lambda repressor-like DNA-binding domains"/>
    <property type="match status" value="1"/>
</dbReference>
<accession>A0ABV5N7I1</accession>
<evidence type="ECO:0000313" key="3">
    <source>
        <dbReference type="Proteomes" id="UP001589709"/>
    </source>
</evidence>
<dbReference type="InterPro" id="IPR041413">
    <property type="entry name" value="MLTR_LBD"/>
</dbReference>
<feature type="domain" description="HTH cro/C1-type" evidence="1">
    <location>
        <begin position="35"/>
        <end position="82"/>
    </location>
</feature>
<dbReference type="Gene3D" id="1.10.260.40">
    <property type="entry name" value="lambda repressor-like DNA-binding domains"/>
    <property type="match status" value="1"/>
</dbReference>
<dbReference type="SMART" id="SM00530">
    <property type="entry name" value="HTH_XRE"/>
    <property type="match status" value="1"/>
</dbReference>
<keyword evidence="3" id="KW-1185">Reference proteome</keyword>
<dbReference type="InterPro" id="IPR010982">
    <property type="entry name" value="Lambda_DNA-bd_dom_sf"/>
</dbReference>
<evidence type="ECO:0000313" key="2">
    <source>
        <dbReference type="EMBL" id="MFB9466244.1"/>
    </source>
</evidence>
<dbReference type="InterPro" id="IPR001387">
    <property type="entry name" value="Cro/C1-type_HTH"/>
</dbReference>